<keyword evidence="3" id="KW-1185">Reference proteome</keyword>
<reference evidence="2" key="1">
    <citation type="journal article" date="2022" name="Int. J. Mol. Sci.">
        <title>Draft Genome of Tanacetum Coccineum: Genomic Comparison of Closely Related Tanacetum-Family Plants.</title>
        <authorList>
            <person name="Yamashiro T."/>
            <person name="Shiraishi A."/>
            <person name="Nakayama K."/>
            <person name="Satake H."/>
        </authorList>
    </citation>
    <scope>NUCLEOTIDE SEQUENCE</scope>
</reference>
<evidence type="ECO:0000313" key="3">
    <source>
        <dbReference type="Proteomes" id="UP001151760"/>
    </source>
</evidence>
<feature type="coiled-coil region" evidence="1">
    <location>
        <begin position="236"/>
        <end position="263"/>
    </location>
</feature>
<reference evidence="2" key="2">
    <citation type="submission" date="2022-01" db="EMBL/GenBank/DDBJ databases">
        <authorList>
            <person name="Yamashiro T."/>
            <person name="Shiraishi A."/>
            <person name="Satake H."/>
            <person name="Nakayama K."/>
        </authorList>
    </citation>
    <scope>NUCLEOTIDE SEQUENCE</scope>
</reference>
<name>A0ABQ5JB18_9ASTR</name>
<accession>A0ABQ5JB18</accession>
<comment type="caution">
    <text evidence="2">The sequence shown here is derived from an EMBL/GenBank/DDBJ whole genome shotgun (WGS) entry which is preliminary data.</text>
</comment>
<dbReference type="EMBL" id="BQNB010021734">
    <property type="protein sequence ID" value="GJU09511.1"/>
    <property type="molecule type" value="Genomic_DNA"/>
</dbReference>
<protein>
    <submittedName>
        <fullName evidence="2">Uncharacterized protein</fullName>
    </submittedName>
</protein>
<evidence type="ECO:0000256" key="1">
    <source>
        <dbReference type="SAM" id="Coils"/>
    </source>
</evidence>
<dbReference type="Proteomes" id="UP001151760">
    <property type="component" value="Unassembled WGS sequence"/>
</dbReference>
<sequence>MEPQNKDVIKSLTKLLASKYQEQPFLKAINENTPSPRRVYFVNTITLVKKERESRDDTLSEHEGLTSRVDNKVRDYELEEEEVDDLEYFNTFPSMKELEYHEWLLKNPRPPWEDDEKITFKMPHRMEMFKNIDIKDMNTDPIPPFVLDNKNENGKVYYSNSLIIGPEYKQDESVSKEIQHLLKLEREARIKKGGVTFTTSSALQAQNELFREENGKVKQHYKELYDSIKITRAKTIEKTSSLLNEIESQKAQLKEKMNCITMDYVKSKVLSPGMYVIDVEPIPPHNRNYREVHKGYLKRLKEVLDTLREIVKEARFKKPEYNVLKYACLYTKKISRIVSVTFALFAF</sequence>
<proteinExistence type="predicted"/>
<keyword evidence="1" id="KW-0175">Coiled coil</keyword>
<gene>
    <name evidence="2" type="ORF">Tco_1131907</name>
</gene>
<evidence type="ECO:0000313" key="2">
    <source>
        <dbReference type="EMBL" id="GJU09511.1"/>
    </source>
</evidence>
<organism evidence="2 3">
    <name type="scientific">Tanacetum coccineum</name>
    <dbReference type="NCBI Taxonomy" id="301880"/>
    <lineage>
        <taxon>Eukaryota</taxon>
        <taxon>Viridiplantae</taxon>
        <taxon>Streptophyta</taxon>
        <taxon>Embryophyta</taxon>
        <taxon>Tracheophyta</taxon>
        <taxon>Spermatophyta</taxon>
        <taxon>Magnoliopsida</taxon>
        <taxon>eudicotyledons</taxon>
        <taxon>Gunneridae</taxon>
        <taxon>Pentapetalae</taxon>
        <taxon>asterids</taxon>
        <taxon>campanulids</taxon>
        <taxon>Asterales</taxon>
        <taxon>Asteraceae</taxon>
        <taxon>Asteroideae</taxon>
        <taxon>Anthemideae</taxon>
        <taxon>Anthemidinae</taxon>
        <taxon>Tanacetum</taxon>
    </lineage>
</organism>